<dbReference type="EMBL" id="HG793142">
    <property type="protein sequence ID" value="CRL23508.1"/>
    <property type="molecule type" value="Genomic_DNA"/>
</dbReference>
<gene>
    <name evidence="1" type="ORF">PCAMFM013_S009g000448</name>
</gene>
<dbReference type="AlphaFoldDB" id="A0A0G4PB08"/>
<proteinExistence type="predicted"/>
<protein>
    <submittedName>
        <fullName evidence="1">Str. FM013</fullName>
    </submittedName>
</protein>
<organism evidence="1 2">
    <name type="scientific">Penicillium camemberti (strain FM 013)</name>
    <dbReference type="NCBI Taxonomy" id="1429867"/>
    <lineage>
        <taxon>Eukaryota</taxon>
        <taxon>Fungi</taxon>
        <taxon>Dikarya</taxon>
        <taxon>Ascomycota</taxon>
        <taxon>Pezizomycotina</taxon>
        <taxon>Eurotiomycetes</taxon>
        <taxon>Eurotiomycetidae</taxon>
        <taxon>Eurotiales</taxon>
        <taxon>Aspergillaceae</taxon>
        <taxon>Penicillium</taxon>
    </lineage>
</organism>
<reference evidence="1 2" key="1">
    <citation type="journal article" date="2014" name="Nat. Commun.">
        <title>Multiple recent horizontal transfers of a large genomic region in cheese making fungi.</title>
        <authorList>
            <person name="Cheeseman K."/>
            <person name="Ropars J."/>
            <person name="Renault P."/>
            <person name="Dupont J."/>
            <person name="Gouzy J."/>
            <person name="Branca A."/>
            <person name="Abraham A.L."/>
            <person name="Ceppi M."/>
            <person name="Conseiller E."/>
            <person name="Debuchy R."/>
            <person name="Malagnac F."/>
            <person name="Goarin A."/>
            <person name="Silar P."/>
            <person name="Lacoste S."/>
            <person name="Sallet E."/>
            <person name="Bensimon A."/>
            <person name="Giraud T."/>
            <person name="Brygoo Y."/>
        </authorList>
    </citation>
    <scope>NUCLEOTIDE SEQUENCE [LARGE SCALE GENOMIC DNA]</scope>
    <source>
        <strain evidence="2">FM 013</strain>
    </source>
</reference>
<dbReference type="Proteomes" id="UP000053732">
    <property type="component" value="Unassembled WGS sequence"/>
</dbReference>
<evidence type="ECO:0000313" key="2">
    <source>
        <dbReference type="Proteomes" id="UP000053732"/>
    </source>
</evidence>
<keyword evidence="2" id="KW-1185">Reference proteome</keyword>
<accession>A0A0G4PB08</accession>
<evidence type="ECO:0000313" key="1">
    <source>
        <dbReference type="EMBL" id="CRL23508.1"/>
    </source>
</evidence>
<sequence>MMTPELYTPFPSDKNTMDLNEADIDHSGFYTDGRNQAISSPFIPLPSGMLAYEDHRSLQVVGQSPTSDPCLVDETLYITDNFNLQAYYYDMEASPLQTSHADLLNKEDILTTQISSNRVWSIFSWLSQQLIMSMDHVLFKFTKIRE</sequence>
<name>A0A0G4PB08_PENC3</name>